<feature type="region of interest" description="Disordered" evidence="1">
    <location>
        <begin position="77"/>
        <end position="96"/>
    </location>
</feature>
<accession>A0AAV4X6I2</accession>
<evidence type="ECO:0000256" key="1">
    <source>
        <dbReference type="SAM" id="MobiDB-lite"/>
    </source>
</evidence>
<dbReference type="AlphaFoldDB" id="A0AAV4X6I2"/>
<dbReference type="EMBL" id="BPLQ01015627">
    <property type="protein sequence ID" value="GIY89444.1"/>
    <property type="molecule type" value="Genomic_DNA"/>
</dbReference>
<dbReference type="Proteomes" id="UP001054837">
    <property type="component" value="Unassembled WGS sequence"/>
</dbReference>
<keyword evidence="3" id="KW-1185">Reference proteome</keyword>
<name>A0AAV4X6I2_9ARAC</name>
<reference evidence="2 3" key="1">
    <citation type="submission" date="2021-06" db="EMBL/GenBank/DDBJ databases">
        <title>Caerostris darwini draft genome.</title>
        <authorList>
            <person name="Kono N."/>
            <person name="Arakawa K."/>
        </authorList>
    </citation>
    <scope>NUCLEOTIDE SEQUENCE [LARGE SCALE GENOMIC DNA]</scope>
</reference>
<organism evidence="2 3">
    <name type="scientific">Caerostris darwini</name>
    <dbReference type="NCBI Taxonomy" id="1538125"/>
    <lineage>
        <taxon>Eukaryota</taxon>
        <taxon>Metazoa</taxon>
        <taxon>Ecdysozoa</taxon>
        <taxon>Arthropoda</taxon>
        <taxon>Chelicerata</taxon>
        <taxon>Arachnida</taxon>
        <taxon>Araneae</taxon>
        <taxon>Araneomorphae</taxon>
        <taxon>Entelegynae</taxon>
        <taxon>Araneoidea</taxon>
        <taxon>Araneidae</taxon>
        <taxon>Caerostris</taxon>
    </lineage>
</organism>
<evidence type="ECO:0000313" key="2">
    <source>
        <dbReference type="EMBL" id="GIY89444.1"/>
    </source>
</evidence>
<gene>
    <name evidence="2" type="ORF">CDAR_408511</name>
</gene>
<evidence type="ECO:0000313" key="3">
    <source>
        <dbReference type="Proteomes" id="UP001054837"/>
    </source>
</evidence>
<protein>
    <submittedName>
        <fullName evidence="2">Uncharacterized protein</fullName>
    </submittedName>
</protein>
<proteinExistence type="predicted"/>
<sequence>MTWGGCSSFPRRYLPKRFSGEVKAAPLENTTSLNFFCGEVIRYRAGSRRNGNGSCQIHQRLRSDTVRYITLISKKKKKNGGNQMVGEGGNVRRHTM</sequence>
<comment type="caution">
    <text evidence="2">The sequence shown here is derived from an EMBL/GenBank/DDBJ whole genome shotgun (WGS) entry which is preliminary data.</text>
</comment>